<dbReference type="EMBL" id="CAJNYV010001481">
    <property type="protein sequence ID" value="CAF3424597.1"/>
    <property type="molecule type" value="Genomic_DNA"/>
</dbReference>
<evidence type="ECO:0000313" key="4">
    <source>
        <dbReference type="EMBL" id="CAF4560656.1"/>
    </source>
</evidence>
<dbReference type="Proteomes" id="UP000663865">
    <property type="component" value="Unassembled WGS sequence"/>
</dbReference>
<evidence type="ECO:0000313" key="3">
    <source>
        <dbReference type="EMBL" id="CAF3424597.1"/>
    </source>
</evidence>
<organism evidence="3 5">
    <name type="scientific">Rotaria socialis</name>
    <dbReference type="NCBI Taxonomy" id="392032"/>
    <lineage>
        <taxon>Eukaryota</taxon>
        <taxon>Metazoa</taxon>
        <taxon>Spiralia</taxon>
        <taxon>Gnathifera</taxon>
        <taxon>Rotifera</taxon>
        <taxon>Eurotatoria</taxon>
        <taxon>Bdelloidea</taxon>
        <taxon>Philodinida</taxon>
        <taxon>Philodinidae</taxon>
        <taxon>Rotaria</taxon>
    </lineage>
</organism>
<feature type="region of interest" description="Disordered" evidence="1">
    <location>
        <begin position="83"/>
        <end position="107"/>
    </location>
</feature>
<evidence type="ECO:0000313" key="5">
    <source>
        <dbReference type="Proteomes" id="UP000663865"/>
    </source>
</evidence>
<dbReference type="AlphaFoldDB" id="A0A818CLV8"/>
<feature type="chain" id="PRO_5036232860" evidence="2">
    <location>
        <begin position="23"/>
        <end position="107"/>
    </location>
</feature>
<feature type="signal peptide" evidence="2">
    <location>
        <begin position="1"/>
        <end position="22"/>
    </location>
</feature>
<accession>A0A818CLV8</accession>
<gene>
    <name evidence="3" type="ORF">KIK155_LOCUS10265</name>
    <name evidence="4" type="ORF">TOA249_LOCUS7900</name>
</gene>
<dbReference type="EMBL" id="CAJOBS010000364">
    <property type="protein sequence ID" value="CAF4560656.1"/>
    <property type="molecule type" value="Genomic_DNA"/>
</dbReference>
<proteinExistence type="predicted"/>
<sequence>MGIRFHSLYLIIVLVICASIQSSPILDDNSNEHDSSLNFGNMPSSIIQRSNFISLLCQRQEQFPMKLKTKLCSNYIQLYNVQEDDDDEGQQQQQQEREKRVGWTISV</sequence>
<evidence type="ECO:0000256" key="1">
    <source>
        <dbReference type="SAM" id="MobiDB-lite"/>
    </source>
</evidence>
<dbReference type="Proteomes" id="UP000663838">
    <property type="component" value="Unassembled WGS sequence"/>
</dbReference>
<name>A0A818CLV8_9BILA</name>
<comment type="caution">
    <text evidence="3">The sequence shown here is derived from an EMBL/GenBank/DDBJ whole genome shotgun (WGS) entry which is preliminary data.</text>
</comment>
<evidence type="ECO:0000256" key="2">
    <source>
        <dbReference type="SAM" id="SignalP"/>
    </source>
</evidence>
<reference evidence="3" key="1">
    <citation type="submission" date="2021-02" db="EMBL/GenBank/DDBJ databases">
        <authorList>
            <person name="Nowell W R."/>
        </authorList>
    </citation>
    <scope>NUCLEOTIDE SEQUENCE</scope>
</reference>
<keyword evidence="2" id="KW-0732">Signal</keyword>
<protein>
    <submittedName>
        <fullName evidence="3">Uncharacterized protein</fullName>
    </submittedName>
</protein>